<evidence type="ECO:0000313" key="2">
    <source>
        <dbReference type="Proteomes" id="UP001304683"/>
    </source>
</evidence>
<reference evidence="1 2" key="1">
    <citation type="submission" date="2023-08" db="EMBL/GenBank/DDBJ databases">
        <title>Genome sequence of Thermaerobacter compostii strain Ins1, a spore-forming filamentous bacterium isolated from a deep geothermal reservoir.</title>
        <authorList>
            <person name="Bregnard D."/>
            <person name="Gonzalez D."/>
            <person name="Junier P."/>
        </authorList>
    </citation>
    <scope>NUCLEOTIDE SEQUENCE [LARGE SCALE GENOMIC DNA]</scope>
    <source>
        <strain evidence="1 2">Ins1</strain>
    </source>
</reference>
<evidence type="ECO:0000313" key="1">
    <source>
        <dbReference type="EMBL" id="WPD20180.1"/>
    </source>
</evidence>
<evidence type="ECO:0008006" key="3">
    <source>
        <dbReference type="Google" id="ProtNLM"/>
    </source>
</evidence>
<dbReference type="EMBL" id="CP132508">
    <property type="protein sequence ID" value="WPD20180.1"/>
    <property type="molecule type" value="Genomic_DNA"/>
</dbReference>
<dbReference type="Proteomes" id="UP001304683">
    <property type="component" value="Chromosome"/>
</dbReference>
<keyword evidence="2" id="KW-1185">Reference proteome</keyword>
<accession>A0ABZ0QUH3</accession>
<sequence>MPEGLGRVLRNLDAWHLRQRAATIALAQNWAGRMEAHMKREAPWEDRTGNARNGLFAGASFDGHTVRIRLGHTVHYGVYLELANEGRYAIIGPTRRKFEADLKRSFEELWRG</sequence>
<proteinExistence type="predicted"/>
<organism evidence="1 2">
    <name type="scientific">Thermaerobacter composti</name>
    <dbReference type="NCBI Taxonomy" id="554949"/>
    <lineage>
        <taxon>Bacteria</taxon>
        <taxon>Bacillati</taxon>
        <taxon>Bacillota</taxon>
        <taxon>Clostridia</taxon>
        <taxon>Eubacteriales</taxon>
        <taxon>Clostridiales Family XVII. Incertae Sedis</taxon>
        <taxon>Thermaerobacter</taxon>
    </lineage>
</organism>
<protein>
    <recommendedName>
        <fullName evidence="3">HK97 gp10 family phage protein</fullName>
    </recommendedName>
</protein>
<name>A0ABZ0QUH3_9FIRM</name>
<gene>
    <name evidence="1" type="ORF">Q5761_06000</name>
</gene>
<dbReference type="RefSeq" id="WP_318751551.1">
    <property type="nucleotide sequence ID" value="NZ_CP132508.1"/>
</dbReference>